<protein>
    <submittedName>
        <fullName evidence="3">28629_t:CDS:1</fullName>
    </submittedName>
</protein>
<comment type="caution">
    <text evidence="3">The sequence shown here is derived from an EMBL/GenBank/DDBJ whole genome shotgun (WGS) entry which is preliminary data.</text>
</comment>
<dbReference type="Gene3D" id="3.30.160.60">
    <property type="entry name" value="Classic Zinc Finger"/>
    <property type="match status" value="1"/>
</dbReference>
<gene>
    <name evidence="3" type="ORF">DERYTH_LOCUS27072</name>
</gene>
<reference evidence="3" key="1">
    <citation type="submission" date="2021-06" db="EMBL/GenBank/DDBJ databases">
        <authorList>
            <person name="Kallberg Y."/>
            <person name="Tangrot J."/>
            <person name="Rosling A."/>
        </authorList>
    </citation>
    <scope>NUCLEOTIDE SEQUENCE</scope>
    <source>
        <strain evidence="3">MA453B</strain>
    </source>
</reference>
<keyword evidence="4" id="KW-1185">Reference proteome</keyword>
<accession>A0A9N9PJ01</accession>
<feature type="non-terminal residue" evidence="3">
    <location>
        <position position="1"/>
    </location>
</feature>
<feature type="non-terminal residue" evidence="3">
    <location>
        <position position="124"/>
    </location>
</feature>
<dbReference type="EMBL" id="CAJVPY010060290">
    <property type="protein sequence ID" value="CAG8821140.1"/>
    <property type="molecule type" value="Genomic_DNA"/>
</dbReference>
<dbReference type="InterPro" id="IPR036236">
    <property type="entry name" value="Znf_C2H2_sf"/>
</dbReference>
<keyword evidence="1" id="KW-0863">Zinc-finger</keyword>
<keyword evidence="1" id="KW-0862">Zinc</keyword>
<name>A0A9N9PJ01_9GLOM</name>
<evidence type="ECO:0000259" key="2">
    <source>
        <dbReference type="PROSITE" id="PS50157"/>
    </source>
</evidence>
<sequence length="124" mass="14622">EIYIDSDDEDIERVNHVNLVRVNPAPVNQPPPPPPPPAKQINRRLNIALSNLLTQHKTHKRFRLSSWLIKMIEDSQCGYCNRKFRRVEDLESHLQRTTVHEVYECCGKLFRNEIDYNQHKGTIH</sequence>
<evidence type="ECO:0000256" key="1">
    <source>
        <dbReference type="PROSITE-ProRule" id="PRU00042"/>
    </source>
</evidence>
<organism evidence="3 4">
    <name type="scientific">Dentiscutata erythropus</name>
    <dbReference type="NCBI Taxonomy" id="1348616"/>
    <lineage>
        <taxon>Eukaryota</taxon>
        <taxon>Fungi</taxon>
        <taxon>Fungi incertae sedis</taxon>
        <taxon>Mucoromycota</taxon>
        <taxon>Glomeromycotina</taxon>
        <taxon>Glomeromycetes</taxon>
        <taxon>Diversisporales</taxon>
        <taxon>Gigasporaceae</taxon>
        <taxon>Dentiscutata</taxon>
    </lineage>
</organism>
<dbReference type="AlphaFoldDB" id="A0A9N9PJ01"/>
<dbReference type="Proteomes" id="UP000789405">
    <property type="component" value="Unassembled WGS sequence"/>
</dbReference>
<dbReference type="SUPFAM" id="SSF57667">
    <property type="entry name" value="beta-beta-alpha zinc fingers"/>
    <property type="match status" value="1"/>
</dbReference>
<dbReference type="OrthoDB" id="2120809at2759"/>
<proteinExistence type="predicted"/>
<evidence type="ECO:0000313" key="4">
    <source>
        <dbReference type="Proteomes" id="UP000789405"/>
    </source>
</evidence>
<feature type="domain" description="C2H2-type" evidence="2">
    <location>
        <begin position="75"/>
        <end position="100"/>
    </location>
</feature>
<keyword evidence="1" id="KW-0479">Metal-binding</keyword>
<dbReference type="GO" id="GO:0008270">
    <property type="term" value="F:zinc ion binding"/>
    <property type="evidence" value="ECO:0007669"/>
    <property type="project" value="UniProtKB-KW"/>
</dbReference>
<dbReference type="PROSITE" id="PS50157">
    <property type="entry name" value="ZINC_FINGER_C2H2_2"/>
    <property type="match status" value="1"/>
</dbReference>
<evidence type="ECO:0000313" key="3">
    <source>
        <dbReference type="EMBL" id="CAG8821140.1"/>
    </source>
</evidence>
<dbReference type="InterPro" id="IPR013087">
    <property type="entry name" value="Znf_C2H2_type"/>
</dbReference>